<evidence type="ECO:0000256" key="1">
    <source>
        <dbReference type="ARBA" id="ARBA00023002"/>
    </source>
</evidence>
<dbReference type="SUPFAM" id="SSF51905">
    <property type="entry name" value="FAD/NAD(P)-binding domain"/>
    <property type="match status" value="1"/>
</dbReference>
<accession>A0A495W1V4</accession>
<dbReference type="AlphaFoldDB" id="A0A495W1V4"/>
<dbReference type="InterPro" id="IPR002938">
    <property type="entry name" value="FAD-bd"/>
</dbReference>
<evidence type="ECO:0000313" key="3">
    <source>
        <dbReference type="EMBL" id="RKT55606.1"/>
    </source>
</evidence>
<dbReference type="InterPro" id="IPR036188">
    <property type="entry name" value="FAD/NAD-bd_sf"/>
</dbReference>
<gene>
    <name evidence="3" type="ORF">C8E97_4287</name>
</gene>
<evidence type="ECO:0000313" key="4">
    <source>
        <dbReference type="Proteomes" id="UP000282084"/>
    </source>
</evidence>
<keyword evidence="1" id="KW-0560">Oxidoreductase</keyword>
<name>A0A495W1V4_9PSEU</name>
<dbReference type="InterPro" id="IPR050631">
    <property type="entry name" value="PheA/TfdB_FAD_monoxygenase"/>
</dbReference>
<comment type="caution">
    <text evidence="3">The sequence shown here is derived from an EMBL/GenBank/DDBJ whole genome shotgun (WGS) entry which is preliminary data.</text>
</comment>
<sequence>MPDPVETDFCVVGGGPAGLTAAVLLARSGARVAVVERSPTMDRAYRGEILQPGGLAPLAELGLLDRVRARGAHEHSRFRFVDRGRVLVDIDYRTLPEPFNHLLSLPQRHLLAELEAEALAHGAEVLPGARAGELLRDGDRVTGVVVTGPGYRREITAHCVVAADGRYSKMRSLAGIAYERVDGFAHDVLWFKVPARDESDDVRIFRAEGNPVLAYRSYPDSVQLGWTLPHGGYRAMAARGLDHVRAEIARAAPDYADLVHEHVTALGDLSLLDVFTGTARTWAVDGLLLLGDAAHSHGPIGAQGINLAVQDAVLAHPVLMRSLAAKDAGAAFLARYTEPRRADIARVARLQVRQSRAMLSQGRVAAAVRPRAAKVLARTPVFARVLRQLAYGRPGIRVAAELFTS</sequence>
<feature type="domain" description="FAD-binding" evidence="2">
    <location>
        <begin position="6"/>
        <end position="348"/>
    </location>
</feature>
<keyword evidence="4" id="KW-1185">Reference proteome</keyword>
<dbReference type="Gene3D" id="3.50.50.60">
    <property type="entry name" value="FAD/NAD(P)-binding domain"/>
    <property type="match status" value="1"/>
</dbReference>
<dbReference type="GO" id="GO:0004497">
    <property type="term" value="F:monooxygenase activity"/>
    <property type="evidence" value="ECO:0007669"/>
    <property type="project" value="UniProtKB-KW"/>
</dbReference>
<evidence type="ECO:0000259" key="2">
    <source>
        <dbReference type="Pfam" id="PF01494"/>
    </source>
</evidence>
<dbReference type="Pfam" id="PF01494">
    <property type="entry name" value="FAD_binding_3"/>
    <property type="match status" value="1"/>
</dbReference>
<protein>
    <submittedName>
        <fullName evidence="3">Monooxygenase</fullName>
    </submittedName>
</protein>
<dbReference type="OrthoDB" id="9791689at2"/>
<dbReference type="GO" id="GO:0071949">
    <property type="term" value="F:FAD binding"/>
    <property type="evidence" value="ECO:0007669"/>
    <property type="project" value="InterPro"/>
</dbReference>
<dbReference type="PANTHER" id="PTHR43476:SF5">
    <property type="entry name" value="FAD-DEPENDENT MONOOXYGENASE"/>
    <property type="match status" value="1"/>
</dbReference>
<dbReference type="PRINTS" id="PR00420">
    <property type="entry name" value="RNGMNOXGNASE"/>
</dbReference>
<proteinExistence type="predicted"/>
<keyword evidence="3" id="KW-0503">Monooxygenase</keyword>
<dbReference type="EMBL" id="RBXO01000001">
    <property type="protein sequence ID" value="RKT55606.1"/>
    <property type="molecule type" value="Genomic_DNA"/>
</dbReference>
<organism evidence="3 4">
    <name type="scientific">Saccharothrix australiensis</name>
    <dbReference type="NCBI Taxonomy" id="2072"/>
    <lineage>
        <taxon>Bacteria</taxon>
        <taxon>Bacillati</taxon>
        <taxon>Actinomycetota</taxon>
        <taxon>Actinomycetes</taxon>
        <taxon>Pseudonocardiales</taxon>
        <taxon>Pseudonocardiaceae</taxon>
        <taxon>Saccharothrix</taxon>
    </lineage>
</organism>
<reference evidence="3 4" key="1">
    <citation type="submission" date="2018-10" db="EMBL/GenBank/DDBJ databases">
        <title>Sequencing the genomes of 1000 actinobacteria strains.</title>
        <authorList>
            <person name="Klenk H.-P."/>
        </authorList>
    </citation>
    <scope>NUCLEOTIDE SEQUENCE [LARGE SCALE GENOMIC DNA]</scope>
    <source>
        <strain evidence="3 4">DSM 43800</strain>
    </source>
</reference>
<dbReference type="RefSeq" id="WP_121007283.1">
    <property type="nucleotide sequence ID" value="NZ_RBXO01000001.1"/>
</dbReference>
<dbReference type="PANTHER" id="PTHR43476">
    <property type="entry name" value="3-(3-HYDROXY-PHENYL)PROPIONATE/3-HYDROXYCINNAMIC ACID HYDROXYLASE"/>
    <property type="match status" value="1"/>
</dbReference>
<dbReference type="Proteomes" id="UP000282084">
    <property type="component" value="Unassembled WGS sequence"/>
</dbReference>